<dbReference type="Gene3D" id="2.40.10.10">
    <property type="entry name" value="Trypsin-like serine proteases"/>
    <property type="match status" value="1"/>
</dbReference>
<comment type="caution">
    <text evidence="4">The sequence shown here is derived from an EMBL/GenBank/DDBJ whole genome shotgun (WGS) entry which is preliminary data.</text>
</comment>
<dbReference type="AlphaFoldDB" id="A0AA38I587"/>
<dbReference type="InterPro" id="IPR009003">
    <property type="entry name" value="Peptidase_S1_PA"/>
</dbReference>
<dbReference type="PROSITE" id="PS00134">
    <property type="entry name" value="TRYPSIN_HIS"/>
    <property type="match status" value="1"/>
</dbReference>
<dbReference type="GO" id="GO:0004252">
    <property type="term" value="F:serine-type endopeptidase activity"/>
    <property type="evidence" value="ECO:0007669"/>
    <property type="project" value="InterPro"/>
</dbReference>
<organism evidence="4 5">
    <name type="scientific">Zophobas morio</name>
    <dbReference type="NCBI Taxonomy" id="2755281"/>
    <lineage>
        <taxon>Eukaryota</taxon>
        <taxon>Metazoa</taxon>
        <taxon>Ecdysozoa</taxon>
        <taxon>Arthropoda</taxon>
        <taxon>Hexapoda</taxon>
        <taxon>Insecta</taxon>
        <taxon>Pterygota</taxon>
        <taxon>Neoptera</taxon>
        <taxon>Endopterygota</taxon>
        <taxon>Coleoptera</taxon>
        <taxon>Polyphaga</taxon>
        <taxon>Cucujiformia</taxon>
        <taxon>Tenebrionidae</taxon>
        <taxon>Zophobas</taxon>
    </lineage>
</organism>
<dbReference type="InterPro" id="IPR018114">
    <property type="entry name" value="TRYPSIN_HIS"/>
</dbReference>
<dbReference type="PANTHER" id="PTHR24260">
    <property type="match status" value="1"/>
</dbReference>
<dbReference type="InterPro" id="IPR051333">
    <property type="entry name" value="CLIP_Serine_Protease"/>
</dbReference>
<dbReference type="SUPFAM" id="SSF50494">
    <property type="entry name" value="Trypsin-like serine proteases"/>
    <property type="match status" value="1"/>
</dbReference>
<dbReference type="GO" id="GO:0006508">
    <property type="term" value="P:proteolysis"/>
    <property type="evidence" value="ECO:0007669"/>
    <property type="project" value="InterPro"/>
</dbReference>
<gene>
    <name evidence="4" type="ORF">Zmor_021184</name>
</gene>
<evidence type="ECO:0000259" key="3">
    <source>
        <dbReference type="PROSITE" id="PS50240"/>
    </source>
</evidence>
<feature type="chain" id="PRO_5041407071" description="Peptidase S1 domain-containing protein" evidence="2">
    <location>
        <begin position="18"/>
        <end position="268"/>
    </location>
</feature>
<evidence type="ECO:0000313" key="5">
    <source>
        <dbReference type="Proteomes" id="UP001168821"/>
    </source>
</evidence>
<name>A0AA38I587_9CUCU</name>
<dbReference type="Proteomes" id="UP001168821">
    <property type="component" value="Unassembled WGS sequence"/>
</dbReference>
<dbReference type="FunFam" id="2.40.10.10:FF:000068">
    <property type="entry name" value="transmembrane protease serine 2"/>
    <property type="match status" value="1"/>
</dbReference>
<dbReference type="PANTHER" id="PTHR24260:SF136">
    <property type="entry name" value="GH08193P-RELATED"/>
    <property type="match status" value="1"/>
</dbReference>
<dbReference type="PRINTS" id="PR00722">
    <property type="entry name" value="CHYMOTRYPSIN"/>
</dbReference>
<evidence type="ECO:0000313" key="4">
    <source>
        <dbReference type="EMBL" id="KAJ3649442.1"/>
    </source>
</evidence>
<reference evidence="4" key="1">
    <citation type="journal article" date="2023" name="G3 (Bethesda)">
        <title>Whole genome assemblies of Zophobas morio and Tenebrio molitor.</title>
        <authorList>
            <person name="Kaur S."/>
            <person name="Stinson S.A."/>
            <person name="diCenzo G.C."/>
        </authorList>
    </citation>
    <scope>NUCLEOTIDE SEQUENCE</scope>
    <source>
        <strain evidence="4">QUZm001</strain>
    </source>
</reference>
<dbReference type="Pfam" id="PF00089">
    <property type="entry name" value="Trypsin"/>
    <property type="match status" value="1"/>
</dbReference>
<proteinExistence type="predicted"/>
<dbReference type="InterPro" id="IPR043504">
    <property type="entry name" value="Peptidase_S1_PA_chymotrypsin"/>
</dbReference>
<dbReference type="SMART" id="SM00020">
    <property type="entry name" value="Tryp_SPc"/>
    <property type="match status" value="1"/>
</dbReference>
<evidence type="ECO:0000256" key="2">
    <source>
        <dbReference type="SAM" id="SignalP"/>
    </source>
</evidence>
<evidence type="ECO:0000256" key="1">
    <source>
        <dbReference type="ARBA" id="ARBA00023157"/>
    </source>
</evidence>
<dbReference type="CDD" id="cd00190">
    <property type="entry name" value="Tryp_SPc"/>
    <property type="match status" value="1"/>
</dbReference>
<accession>A0AA38I587</accession>
<dbReference type="PROSITE" id="PS50240">
    <property type="entry name" value="TRYPSIN_DOM"/>
    <property type="match status" value="1"/>
</dbReference>
<keyword evidence="5" id="KW-1185">Reference proteome</keyword>
<feature type="signal peptide" evidence="2">
    <location>
        <begin position="1"/>
        <end position="17"/>
    </location>
</feature>
<dbReference type="EMBL" id="JALNTZ010000006">
    <property type="protein sequence ID" value="KAJ3649442.1"/>
    <property type="molecule type" value="Genomic_DNA"/>
</dbReference>
<dbReference type="InterPro" id="IPR001314">
    <property type="entry name" value="Peptidase_S1A"/>
</dbReference>
<feature type="domain" description="Peptidase S1" evidence="3">
    <location>
        <begin position="36"/>
        <end position="267"/>
    </location>
</feature>
<sequence length="268" mass="28787">MTHFAILLCSLILLVNSVHVTEKYKPTTFHETDGRIINGENATLGQFPWQTGIYLAYNDTYYWFCGGSIISEEWILTAAHCLDGAETAYAYMATVDLFWVAAVTVSSEFILHEKYNASTLANDIGLIKLDGKIRFDDDVAPIALSSEPLEAGDVVTVSGFGITSDADEEILSQFLNYITVTTITNSECAAVYGDAVLESMVCTSAGSDPVKGACIGDTGGPAVLNADTNPVHVGIASFIGGTGCEQGNPSGFTRTAYYRNWIKEKTGI</sequence>
<dbReference type="InterPro" id="IPR001254">
    <property type="entry name" value="Trypsin_dom"/>
</dbReference>
<protein>
    <recommendedName>
        <fullName evidence="3">Peptidase S1 domain-containing protein</fullName>
    </recommendedName>
</protein>
<keyword evidence="1" id="KW-1015">Disulfide bond</keyword>
<keyword evidence="2" id="KW-0732">Signal</keyword>